<dbReference type="Gene3D" id="1.10.10.10">
    <property type="entry name" value="Winged helix-like DNA-binding domain superfamily/Winged helix DNA-binding domain"/>
    <property type="match status" value="1"/>
</dbReference>
<dbReference type="EMBL" id="BLLK01000056">
    <property type="protein sequence ID" value="GFH56866.1"/>
    <property type="molecule type" value="Genomic_DNA"/>
</dbReference>
<comment type="similarity">
    <text evidence="4">Belongs to the HSF family.</text>
</comment>
<comment type="caution">
    <text evidence="6">The sequence shown here is derived from an EMBL/GenBank/DDBJ whole genome shotgun (WGS) entry which is preliminary data.</text>
</comment>
<protein>
    <recommendedName>
        <fullName evidence="5">HSF-type DNA-binding domain-containing protein</fullName>
    </recommendedName>
</protein>
<sequence>MISSTVALNTHIELLSITKKLNFPAKPFFILEFIDLYAPHLKSIFSWKHHGRCVHISDKTAFEQNIMTLFFNSAKYDTFRRQLNIWGFTRIVKVKSPDIGCYFHEKFLRGQFDRCNTIVRSRVFEFMKMPSNQPDFEEMPIMPATVTLSIPHFAGFAKNLSSALFDHHDETSLPCLSNGRSQNTFLSKDKDANNSHVSLIQSKKRKPDFQLENNWSQQLYSRTFESAYPVQMNQESWAAALPTGSTSAYLPKLPTVSSIKDTCTEYNNTFSNQEHIRMKQKSKRVSIDHSLPISNAFVKSSTFNEAITSLKQDAIVPTMDIMPLEQSLALAQMLRNQQQVARYNLTNMTPNATISTYPSTMEIGNIQNIETEWNLGSPNQTTTTMPINDSIKSCNDVPSSTSLLSLSTLEKLSQISQELASCNSMFLSIMIASNPDMMRKMKPFLLDKKNETWSL</sequence>
<organism evidence="6 7">
    <name type="scientific">Chaetoceros tenuissimus</name>
    <dbReference type="NCBI Taxonomy" id="426638"/>
    <lineage>
        <taxon>Eukaryota</taxon>
        <taxon>Sar</taxon>
        <taxon>Stramenopiles</taxon>
        <taxon>Ochrophyta</taxon>
        <taxon>Bacillariophyta</taxon>
        <taxon>Coscinodiscophyceae</taxon>
        <taxon>Chaetocerotophycidae</taxon>
        <taxon>Chaetocerotales</taxon>
        <taxon>Chaetocerotaceae</taxon>
        <taxon>Chaetoceros</taxon>
    </lineage>
</organism>
<gene>
    <name evidence="6" type="ORF">CTEN210_13342</name>
</gene>
<dbReference type="InterPro" id="IPR000232">
    <property type="entry name" value="HSF_DNA-bd"/>
</dbReference>
<keyword evidence="3" id="KW-0539">Nucleus</keyword>
<dbReference type="PANTHER" id="PTHR10015:SF206">
    <property type="entry name" value="HSF-TYPE DNA-BINDING DOMAIN-CONTAINING PROTEIN"/>
    <property type="match status" value="1"/>
</dbReference>
<name>A0AAD3HB54_9STRA</name>
<evidence type="ECO:0000256" key="3">
    <source>
        <dbReference type="ARBA" id="ARBA00023242"/>
    </source>
</evidence>
<dbReference type="GO" id="GO:0003700">
    <property type="term" value="F:DNA-binding transcription factor activity"/>
    <property type="evidence" value="ECO:0007669"/>
    <property type="project" value="InterPro"/>
</dbReference>
<dbReference type="Pfam" id="PF00447">
    <property type="entry name" value="HSF_DNA-bind"/>
    <property type="match status" value="1"/>
</dbReference>
<keyword evidence="2" id="KW-0238">DNA-binding</keyword>
<dbReference type="InterPro" id="IPR036388">
    <property type="entry name" value="WH-like_DNA-bd_sf"/>
</dbReference>
<evidence type="ECO:0000256" key="1">
    <source>
        <dbReference type="ARBA" id="ARBA00004123"/>
    </source>
</evidence>
<dbReference type="GO" id="GO:0005634">
    <property type="term" value="C:nucleus"/>
    <property type="evidence" value="ECO:0007669"/>
    <property type="project" value="UniProtKB-SubCell"/>
</dbReference>
<dbReference type="AlphaFoldDB" id="A0AAD3HB54"/>
<accession>A0AAD3HB54</accession>
<proteinExistence type="inferred from homology"/>
<dbReference type="InterPro" id="IPR036390">
    <property type="entry name" value="WH_DNA-bd_sf"/>
</dbReference>
<keyword evidence="7" id="KW-1185">Reference proteome</keyword>
<dbReference type="PANTHER" id="PTHR10015">
    <property type="entry name" value="HEAT SHOCK TRANSCRIPTION FACTOR"/>
    <property type="match status" value="1"/>
</dbReference>
<evidence type="ECO:0000313" key="6">
    <source>
        <dbReference type="EMBL" id="GFH56866.1"/>
    </source>
</evidence>
<evidence type="ECO:0000259" key="5">
    <source>
        <dbReference type="SMART" id="SM00415"/>
    </source>
</evidence>
<dbReference type="SUPFAM" id="SSF46785">
    <property type="entry name" value="Winged helix' DNA-binding domain"/>
    <property type="match status" value="1"/>
</dbReference>
<comment type="subcellular location">
    <subcellularLocation>
        <location evidence="1">Nucleus</location>
    </subcellularLocation>
</comment>
<dbReference type="GO" id="GO:0043565">
    <property type="term" value="F:sequence-specific DNA binding"/>
    <property type="evidence" value="ECO:0007669"/>
    <property type="project" value="InterPro"/>
</dbReference>
<dbReference type="SMART" id="SM00415">
    <property type="entry name" value="HSF"/>
    <property type="match status" value="1"/>
</dbReference>
<evidence type="ECO:0000313" key="7">
    <source>
        <dbReference type="Proteomes" id="UP001054902"/>
    </source>
</evidence>
<reference evidence="6 7" key="1">
    <citation type="journal article" date="2021" name="Sci. Rep.">
        <title>The genome of the diatom Chaetoceros tenuissimus carries an ancient integrated fragment of an extant virus.</title>
        <authorList>
            <person name="Hongo Y."/>
            <person name="Kimura K."/>
            <person name="Takaki Y."/>
            <person name="Yoshida Y."/>
            <person name="Baba S."/>
            <person name="Kobayashi G."/>
            <person name="Nagasaki K."/>
            <person name="Hano T."/>
            <person name="Tomaru Y."/>
        </authorList>
    </citation>
    <scope>NUCLEOTIDE SEQUENCE [LARGE SCALE GENOMIC DNA]</scope>
    <source>
        <strain evidence="6 7">NIES-3715</strain>
    </source>
</reference>
<evidence type="ECO:0000256" key="2">
    <source>
        <dbReference type="ARBA" id="ARBA00023125"/>
    </source>
</evidence>
<dbReference type="Proteomes" id="UP001054902">
    <property type="component" value="Unassembled WGS sequence"/>
</dbReference>
<evidence type="ECO:0000256" key="4">
    <source>
        <dbReference type="RuleBase" id="RU004020"/>
    </source>
</evidence>
<feature type="domain" description="HSF-type DNA-binding" evidence="5">
    <location>
        <begin position="24"/>
        <end position="121"/>
    </location>
</feature>